<dbReference type="AlphaFoldDB" id="A0A5J4R3W6"/>
<dbReference type="EMBL" id="SNRY01001744">
    <property type="protein sequence ID" value="KAA6328847.1"/>
    <property type="molecule type" value="Genomic_DNA"/>
</dbReference>
<feature type="non-terminal residue" evidence="1">
    <location>
        <position position="1"/>
    </location>
</feature>
<evidence type="ECO:0000313" key="1">
    <source>
        <dbReference type="EMBL" id="KAA6328847.1"/>
    </source>
</evidence>
<reference evidence="1" key="1">
    <citation type="submission" date="2019-03" db="EMBL/GenBank/DDBJ databases">
        <title>Single cell metagenomics reveals metabolic interactions within the superorganism composed of flagellate Streblomastix strix and complex community of Bacteroidetes bacteria on its surface.</title>
        <authorList>
            <person name="Treitli S.C."/>
            <person name="Kolisko M."/>
            <person name="Husnik F."/>
            <person name="Keeling P."/>
            <person name="Hampl V."/>
        </authorList>
    </citation>
    <scope>NUCLEOTIDE SEQUENCE</scope>
    <source>
        <strain evidence="1">STM</strain>
    </source>
</reference>
<gene>
    <name evidence="1" type="ORF">EZS27_022289</name>
</gene>
<name>A0A5J4R3W6_9ZZZZ</name>
<proteinExistence type="predicted"/>
<comment type="caution">
    <text evidence="1">The sequence shown here is derived from an EMBL/GenBank/DDBJ whole genome shotgun (WGS) entry which is preliminary data.</text>
</comment>
<sequence>VSATDALNHPYFTGQQALNEITMG</sequence>
<protein>
    <submittedName>
        <fullName evidence="1">Uncharacterized protein</fullName>
    </submittedName>
</protein>
<organism evidence="1">
    <name type="scientific">termite gut metagenome</name>
    <dbReference type="NCBI Taxonomy" id="433724"/>
    <lineage>
        <taxon>unclassified sequences</taxon>
        <taxon>metagenomes</taxon>
        <taxon>organismal metagenomes</taxon>
    </lineage>
</organism>
<accession>A0A5J4R3W6</accession>